<name>A0A7C9RDD7_9BRAD</name>
<dbReference type="Gene3D" id="2.50.20.10">
    <property type="entry name" value="Lipoprotein localisation LolA/LolB/LppX"/>
    <property type="match status" value="1"/>
</dbReference>
<dbReference type="Proteomes" id="UP000480266">
    <property type="component" value="Unassembled WGS sequence"/>
</dbReference>
<comment type="caution">
    <text evidence="2">The sequence shown here is derived from an EMBL/GenBank/DDBJ whole genome shotgun (WGS) entry which is preliminary data.</text>
</comment>
<gene>
    <name evidence="2" type="ORF">G4V63_01925</name>
</gene>
<dbReference type="SUPFAM" id="SSF89392">
    <property type="entry name" value="Prokaryotic lipoproteins and lipoprotein localization factors"/>
    <property type="match status" value="1"/>
</dbReference>
<evidence type="ECO:0000313" key="3">
    <source>
        <dbReference type="Proteomes" id="UP000480266"/>
    </source>
</evidence>
<dbReference type="EMBL" id="JAAMRR010000103">
    <property type="protein sequence ID" value="NGX94040.1"/>
    <property type="molecule type" value="Genomic_DNA"/>
</dbReference>
<accession>A0A7C9RDD7</accession>
<evidence type="ECO:0000313" key="2">
    <source>
        <dbReference type="EMBL" id="NGX94040.1"/>
    </source>
</evidence>
<evidence type="ECO:0000256" key="1">
    <source>
        <dbReference type="ARBA" id="ARBA00022729"/>
    </source>
</evidence>
<dbReference type="AlphaFoldDB" id="A0A7C9RDD7"/>
<keyword evidence="3" id="KW-1185">Reference proteome</keyword>
<reference evidence="2" key="1">
    <citation type="submission" date="2020-02" db="EMBL/GenBank/DDBJ databases">
        <title>Draft genome sequence of Candidatus Afipia apatlaquensis IBT-C3, a potential strain for decolorization of textile dyes.</title>
        <authorList>
            <person name="Sanchez-Reyes A."/>
            <person name="Breton-Deval L."/>
            <person name="Mangelson H."/>
            <person name="Sanchez-Flores A."/>
        </authorList>
    </citation>
    <scope>NUCLEOTIDE SEQUENCE [LARGE SCALE GENOMIC DNA]</scope>
    <source>
        <strain evidence="2">IBT-C3</strain>
    </source>
</reference>
<feature type="non-terminal residue" evidence="2">
    <location>
        <position position="1"/>
    </location>
</feature>
<proteinExistence type="predicted"/>
<organism evidence="2 3">
    <name type="scientific">Candidatus Afipia apatlaquensis</name>
    <dbReference type="NCBI Taxonomy" id="2712852"/>
    <lineage>
        <taxon>Bacteria</taxon>
        <taxon>Pseudomonadati</taxon>
        <taxon>Pseudomonadota</taxon>
        <taxon>Alphaproteobacteria</taxon>
        <taxon>Hyphomicrobiales</taxon>
        <taxon>Nitrobacteraceae</taxon>
        <taxon>Afipia</taxon>
    </lineage>
</organism>
<protein>
    <submittedName>
        <fullName evidence="2">DUF2092 domain-containing protein</fullName>
    </submittedName>
</protein>
<sequence>DPEKILKTMTDYNAAQKSISATFDSEIEVVTPELEKIQFTSSGKLQLSRPDKLRISRTGGYADVQLVYDGKTVSIYGNNAKAYVQADLAGTVDQLVDLIQAKSGGALPGADLLLSNAYDELMSNVILARHIGQGVIDGVECEHLAFRGVDTDWQIWIESGARPVPRKYVITSKTLAGAPQYTLRIKDWKTDAALDADAFAFKAPAGATKVDLDSGVMVEFDELPPGTPSGAKK</sequence>
<dbReference type="PIRSF" id="PIRSF012443">
    <property type="entry name" value="UCP012443"/>
    <property type="match status" value="1"/>
</dbReference>
<keyword evidence="1" id="KW-0732">Signal</keyword>
<dbReference type="Pfam" id="PF09865">
    <property type="entry name" value="DUF2092"/>
    <property type="match status" value="1"/>
</dbReference>
<dbReference type="InterPro" id="IPR019207">
    <property type="entry name" value="DUF2092"/>
</dbReference>
<dbReference type="InterPro" id="IPR029046">
    <property type="entry name" value="LolA/LolB/LppX"/>
</dbReference>